<dbReference type="AlphaFoldDB" id="A0A1W2EI64"/>
<proteinExistence type="predicted"/>
<protein>
    <submittedName>
        <fullName evidence="2">Uncharacterized protein</fullName>
    </submittedName>
</protein>
<feature type="transmembrane region" description="Helical" evidence="1">
    <location>
        <begin position="39"/>
        <end position="60"/>
    </location>
</feature>
<gene>
    <name evidence="2" type="ORF">SAMN04488101_112112</name>
</gene>
<keyword evidence="1" id="KW-0812">Transmembrane</keyword>
<name>A0A1W2EI64_9SPHI</name>
<keyword evidence="1" id="KW-1133">Transmembrane helix</keyword>
<reference evidence="2 3" key="1">
    <citation type="submission" date="2017-04" db="EMBL/GenBank/DDBJ databases">
        <authorList>
            <person name="Afonso C.L."/>
            <person name="Miller P.J."/>
            <person name="Scott M.A."/>
            <person name="Spackman E."/>
            <person name="Goraichik I."/>
            <person name="Dimitrov K.M."/>
            <person name="Suarez D.L."/>
            <person name="Swayne D.E."/>
        </authorList>
    </citation>
    <scope>NUCLEOTIDE SEQUENCE [LARGE SCALE GENOMIC DNA]</scope>
    <source>
        <strain evidence="2 3">DSM 19625</strain>
    </source>
</reference>
<organism evidence="2 3">
    <name type="scientific">Pedobacter nyackensis</name>
    <dbReference type="NCBI Taxonomy" id="475255"/>
    <lineage>
        <taxon>Bacteria</taxon>
        <taxon>Pseudomonadati</taxon>
        <taxon>Bacteroidota</taxon>
        <taxon>Sphingobacteriia</taxon>
        <taxon>Sphingobacteriales</taxon>
        <taxon>Sphingobacteriaceae</taxon>
        <taxon>Pedobacter</taxon>
    </lineage>
</organism>
<dbReference type="EMBL" id="FWYB01000012">
    <property type="protein sequence ID" value="SMD09305.1"/>
    <property type="molecule type" value="Genomic_DNA"/>
</dbReference>
<keyword evidence="1" id="KW-0472">Membrane</keyword>
<sequence length="107" mass="12612">MYLKLKSIYFQHFKFAIALNLSISLFFLMLFISKGFDHYALYMLTLFFKAGGYIIIVAIEKIFSAKRSFHYKNMGFAYRKIFGILFSIDFVFLIIAILICYYAGTLY</sequence>
<evidence type="ECO:0000313" key="2">
    <source>
        <dbReference type="EMBL" id="SMD09305.1"/>
    </source>
</evidence>
<dbReference type="Proteomes" id="UP000192678">
    <property type="component" value="Unassembled WGS sequence"/>
</dbReference>
<feature type="transmembrane region" description="Helical" evidence="1">
    <location>
        <begin position="81"/>
        <end position="104"/>
    </location>
</feature>
<dbReference type="STRING" id="475255.SAMN04488101_112112"/>
<feature type="transmembrane region" description="Helical" evidence="1">
    <location>
        <begin position="12"/>
        <end position="33"/>
    </location>
</feature>
<accession>A0A1W2EI64</accession>
<keyword evidence="3" id="KW-1185">Reference proteome</keyword>
<evidence type="ECO:0000313" key="3">
    <source>
        <dbReference type="Proteomes" id="UP000192678"/>
    </source>
</evidence>
<evidence type="ECO:0000256" key="1">
    <source>
        <dbReference type="SAM" id="Phobius"/>
    </source>
</evidence>